<dbReference type="PANTHER" id="PTHR42973:SF39">
    <property type="entry name" value="FAD-BINDING PCMH-TYPE DOMAIN-CONTAINING PROTEIN"/>
    <property type="match status" value="1"/>
</dbReference>
<comment type="similarity">
    <text evidence="2">Belongs to the oxygen-dependent FAD-linked oxidoreductase family.</text>
</comment>
<accession>A0A1T2XZ86</accession>
<dbReference type="GO" id="GO:0071949">
    <property type="term" value="F:FAD binding"/>
    <property type="evidence" value="ECO:0007669"/>
    <property type="project" value="InterPro"/>
</dbReference>
<evidence type="ECO:0000313" key="7">
    <source>
        <dbReference type="EMBL" id="OPA85157.1"/>
    </source>
</evidence>
<dbReference type="InterPro" id="IPR016167">
    <property type="entry name" value="FAD-bd_PCMH_sub1"/>
</dbReference>
<dbReference type="InterPro" id="IPR006094">
    <property type="entry name" value="Oxid_FAD_bind_N"/>
</dbReference>
<evidence type="ECO:0000313" key="8">
    <source>
        <dbReference type="Proteomes" id="UP000190965"/>
    </source>
</evidence>
<dbReference type="EMBL" id="MSDF01000054">
    <property type="protein sequence ID" value="OPA85157.1"/>
    <property type="molecule type" value="Genomic_DNA"/>
</dbReference>
<dbReference type="InterPro" id="IPR016169">
    <property type="entry name" value="FAD-bd_PCMH_sub2"/>
</dbReference>
<dbReference type="SUPFAM" id="SSF56176">
    <property type="entry name" value="FAD-binding/transporter-associated domain-like"/>
    <property type="match status" value="1"/>
</dbReference>
<evidence type="ECO:0000256" key="2">
    <source>
        <dbReference type="ARBA" id="ARBA00005466"/>
    </source>
</evidence>
<keyword evidence="5" id="KW-0560">Oxidoreductase</keyword>
<proteinExistence type="inferred from homology"/>
<protein>
    <recommendedName>
        <fullName evidence="6">FAD-binding PCMH-type domain-containing protein</fullName>
    </recommendedName>
</protein>
<dbReference type="Pfam" id="PF01565">
    <property type="entry name" value="FAD_binding_4"/>
    <property type="match status" value="1"/>
</dbReference>
<dbReference type="PANTHER" id="PTHR42973">
    <property type="entry name" value="BINDING OXIDOREDUCTASE, PUTATIVE (AFU_ORTHOLOGUE AFUA_1G17690)-RELATED"/>
    <property type="match status" value="1"/>
</dbReference>
<keyword evidence="3" id="KW-0285">Flavoprotein</keyword>
<dbReference type="Gene3D" id="3.40.462.20">
    <property type="match status" value="1"/>
</dbReference>
<sequence>MIVRCASPKTLQLAWDMARAQELPVCIHSTGRDWRGRSLKDNSVVLDLSAMNAIKIDVDALEVSIEGGVTTSQLNNFLRDYDLVTVIGNEGSVGMAGFLMGGGYGPLMMRYGLGCDNLIAADILLPNGEKVFCDDNHEPQLFWAIRGGGGNFGVLVSARLRLYAPPALYSGSVVFPWKDAAAALECYEQAMHCASEALFGSVAMVVGPAGKPILVVSLIWTAGLEQGIRAFEDLAAVGDPINAKAGLINPTDVLALTDGKLPAGRGYEVGTGWFDRLSTSTISTLIAAFDARSSDLSSIIIHHCHGVATAVAPNATAFGMRKPHFTALIYGSWLPDSGDGKVHSAWVNTLNAALSTTALPGGYANLLPDGAEEQIAHAYGENGIQLAQLKRRFDPSGVLAAIPLPK</sequence>
<dbReference type="AlphaFoldDB" id="A0A1T2XZ86"/>
<dbReference type="InterPro" id="IPR036318">
    <property type="entry name" value="FAD-bd_PCMH-like_sf"/>
</dbReference>
<evidence type="ECO:0000256" key="1">
    <source>
        <dbReference type="ARBA" id="ARBA00001974"/>
    </source>
</evidence>
<dbReference type="Gene3D" id="3.30.465.10">
    <property type="match status" value="1"/>
</dbReference>
<evidence type="ECO:0000259" key="6">
    <source>
        <dbReference type="PROSITE" id="PS51387"/>
    </source>
</evidence>
<gene>
    <name evidence="7" type="ORF">BFW87_27365</name>
</gene>
<dbReference type="GO" id="GO:0016491">
    <property type="term" value="F:oxidoreductase activity"/>
    <property type="evidence" value="ECO:0007669"/>
    <property type="project" value="UniProtKB-KW"/>
</dbReference>
<comment type="cofactor">
    <cofactor evidence="1">
        <name>FAD</name>
        <dbReference type="ChEBI" id="CHEBI:57692"/>
    </cofactor>
</comment>
<comment type="caution">
    <text evidence="7">The sequence shown here is derived from an EMBL/GenBank/DDBJ whole genome shotgun (WGS) entry which is preliminary data.</text>
</comment>
<dbReference type="PROSITE" id="PS51387">
    <property type="entry name" value="FAD_PCMH"/>
    <property type="match status" value="1"/>
</dbReference>
<evidence type="ECO:0000256" key="3">
    <source>
        <dbReference type="ARBA" id="ARBA00022630"/>
    </source>
</evidence>
<organism evidence="7 8">
    <name type="scientific">Pseudomonas fluorescens</name>
    <dbReference type="NCBI Taxonomy" id="294"/>
    <lineage>
        <taxon>Bacteria</taxon>
        <taxon>Pseudomonadati</taxon>
        <taxon>Pseudomonadota</taxon>
        <taxon>Gammaproteobacteria</taxon>
        <taxon>Pseudomonadales</taxon>
        <taxon>Pseudomonadaceae</taxon>
        <taxon>Pseudomonas</taxon>
    </lineage>
</organism>
<evidence type="ECO:0000256" key="5">
    <source>
        <dbReference type="ARBA" id="ARBA00023002"/>
    </source>
</evidence>
<dbReference type="InterPro" id="IPR016166">
    <property type="entry name" value="FAD-bd_PCMH"/>
</dbReference>
<keyword evidence="4" id="KW-0274">FAD</keyword>
<name>A0A1T2XZ86_PSEFL</name>
<evidence type="ECO:0000256" key="4">
    <source>
        <dbReference type="ARBA" id="ARBA00022827"/>
    </source>
</evidence>
<dbReference type="InterPro" id="IPR050416">
    <property type="entry name" value="FAD-linked_Oxidoreductase"/>
</dbReference>
<feature type="domain" description="FAD-binding PCMH-type" evidence="6">
    <location>
        <begin position="1"/>
        <end position="165"/>
    </location>
</feature>
<dbReference type="Gene3D" id="3.30.43.10">
    <property type="entry name" value="Uridine Diphospho-n-acetylenolpyruvylglucosamine Reductase, domain 2"/>
    <property type="match status" value="1"/>
</dbReference>
<dbReference type="Proteomes" id="UP000190965">
    <property type="component" value="Unassembled WGS sequence"/>
</dbReference>
<reference evidence="7 8" key="1">
    <citation type="submission" date="2016-12" db="EMBL/GenBank/DDBJ databases">
        <title>Draft genome sequences of seven strains of Pseudomonas fluorescens that produce 4-formylaminooxyvinylglycine.</title>
        <authorList>
            <person name="Okrent R.A."/>
            <person name="Manning V.A."/>
            <person name="Trippe K.M."/>
        </authorList>
    </citation>
    <scope>NUCLEOTIDE SEQUENCE [LARGE SCALE GENOMIC DNA]</scope>
    <source>
        <strain evidence="7 8">P5A</strain>
    </source>
</reference>